<reference evidence="3" key="1">
    <citation type="submission" date="2016-06" db="UniProtKB">
        <authorList>
            <consortium name="WormBaseParasite"/>
        </authorList>
    </citation>
    <scope>IDENTIFICATION</scope>
</reference>
<dbReference type="Proteomes" id="UP000271098">
    <property type="component" value="Unassembled WGS sequence"/>
</dbReference>
<name>A0A183EIM3_9BILA</name>
<protein>
    <submittedName>
        <fullName evidence="3">Apple domain-containing protein</fullName>
    </submittedName>
</protein>
<evidence type="ECO:0000313" key="1">
    <source>
        <dbReference type="EMBL" id="VDN36877.1"/>
    </source>
</evidence>
<dbReference type="EMBL" id="UYRT01091200">
    <property type="protein sequence ID" value="VDN36877.1"/>
    <property type="molecule type" value="Genomic_DNA"/>
</dbReference>
<proteinExistence type="predicted"/>
<reference evidence="1 2" key="2">
    <citation type="submission" date="2018-11" db="EMBL/GenBank/DDBJ databases">
        <authorList>
            <consortium name="Pathogen Informatics"/>
        </authorList>
    </citation>
    <scope>NUCLEOTIDE SEQUENCE [LARGE SCALE GENOMIC DNA]</scope>
</reference>
<accession>A0A183EIM3</accession>
<organism evidence="3">
    <name type="scientific">Gongylonema pulchrum</name>
    <dbReference type="NCBI Taxonomy" id="637853"/>
    <lineage>
        <taxon>Eukaryota</taxon>
        <taxon>Metazoa</taxon>
        <taxon>Ecdysozoa</taxon>
        <taxon>Nematoda</taxon>
        <taxon>Chromadorea</taxon>
        <taxon>Rhabditida</taxon>
        <taxon>Spirurina</taxon>
        <taxon>Spiruromorpha</taxon>
        <taxon>Spiruroidea</taxon>
        <taxon>Gongylonematidae</taxon>
        <taxon>Gongylonema</taxon>
    </lineage>
</organism>
<dbReference type="AlphaFoldDB" id="A0A183EIM3"/>
<evidence type="ECO:0000313" key="2">
    <source>
        <dbReference type="Proteomes" id="UP000271098"/>
    </source>
</evidence>
<gene>
    <name evidence="1" type="ORF">GPUH_LOCUS20813</name>
</gene>
<dbReference type="WBParaSite" id="GPUH_0002083901-mRNA-1">
    <property type="protein sequence ID" value="GPUH_0002083901-mRNA-1"/>
    <property type="gene ID" value="GPUH_0002083901"/>
</dbReference>
<keyword evidence="2" id="KW-1185">Reference proteome</keyword>
<sequence length="82" mass="9285">MFIGMNNLDLNPSNMNSAWKTACDTYWDVSTKTEKNTRLCMCFEERQTAAGCSLRYTARIALDASALFRNKPVADVRSRKLA</sequence>
<evidence type="ECO:0000313" key="3">
    <source>
        <dbReference type="WBParaSite" id="GPUH_0002083901-mRNA-1"/>
    </source>
</evidence>